<dbReference type="FunFam" id="3.40.47.10:FF:000015">
    <property type="entry name" value="3-oxoacyl-[acyl-carrier-protein] synthase, mitochondrial"/>
    <property type="match status" value="1"/>
</dbReference>
<evidence type="ECO:0000256" key="2">
    <source>
        <dbReference type="ARBA" id="ARBA00008467"/>
    </source>
</evidence>
<keyword evidence="4 9" id="KW-0808">Transferase</keyword>
<feature type="active site" description="For beta-ketoacyl synthase activity" evidence="10">
    <location>
        <position position="173"/>
    </location>
</feature>
<evidence type="ECO:0000256" key="9">
    <source>
        <dbReference type="PIRNR" id="PIRNR000447"/>
    </source>
</evidence>
<dbReference type="Gene3D" id="3.40.47.10">
    <property type="match status" value="2"/>
</dbReference>
<evidence type="ECO:0000259" key="12">
    <source>
        <dbReference type="PROSITE" id="PS52004"/>
    </source>
</evidence>
<gene>
    <name evidence="14" type="primary">LOC106770822</name>
</gene>
<evidence type="ECO:0000256" key="5">
    <source>
        <dbReference type="ARBA" id="ARBA00022832"/>
    </source>
</evidence>
<reference evidence="13" key="1">
    <citation type="journal article" date="2014" name="Nat. Commun.">
        <title>Genome sequence of mungbean and insights into evolution within Vigna species.</title>
        <authorList>
            <person name="Kang Y.J."/>
            <person name="Kim S.K."/>
            <person name="Kim M.Y."/>
            <person name="Lestari P."/>
            <person name="Kim K.H."/>
            <person name="Ha B.K."/>
            <person name="Jun T.H."/>
            <person name="Hwang W.J."/>
            <person name="Lee T."/>
            <person name="Lee J."/>
            <person name="Shim S."/>
            <person name="Yoon M.Y."/>
            <person name="Jang Y.E."/>
            <person name="Han K.S."/>
            <person name="Taeprayoon P."/>
            <person name="Yoon N."/>
            <person name="Somta P."/>
            <person name="Tanya P."/>
            <person name="Kim K.S."/>
            <person name="Gwag J.G."/>
            <person name="Moon J.K."/>
            <person name="Lee Y.H."/>
            <person name="Park B.S."/>
            <person name="Bombarely A."/>
            <person name="Doyle J.J."/>
            <person name="Jackson S.A."/>
            <person name="Schafleitner R."/>
            <person name="Srinives P."/>
            <person name="Varshney R.K."/>
            <person name="Lee S.H."/>
        </authorList>
    </citation>
    <scope>NUCLEOTIDE SEQUENCE [LARGE SCALE GENOMIC DNA]</scope>
    <source>
        <strain evidence="13">cv. VC1973A</strain>
    </source>
</reference>
<dbReference type="InterPro" id="IPR017568">
    <property type="entry name" value="3-oxoacyl-ACP_synth-2"/>
</dbReference>
<dbReference type="SUPFAM" id="SSF53901">
    <property type="entry name" value="Thiolase-like"/>
    <property type="match status" value="2"/>
</dbReference>
<dbReference type="PROSITE" id="PS52004">
    <property type="entry name" value="KS3_2"/>
    <property type="match status" value="1"/>
</dbReference>
<keyword evidence="7 9" id="KW-0275">Fatty acid biosynthesis</keyword>
<evidence type="ECO:0000256" key="10">
    <source>
        <dbReference type="PIRSR" id="PIRSR000447-1"/>
    </source>
</evidence>
<dbReference type="InterPro" id="IPR000794">
    <property type="entry name" value="Beta-ketoacyl_synthase"/>
</dbReference>
<dbReference type="GO" id="GO:0006633">
    <property type="term" value="P:fatty acid biosynthetic process"/>
    <property type="evidence" value="ECO:0007669"/>
    <property type="project" value="UniProtKB-KW"/>
</dbReference>
<evidence type="ECO:0000313" key="13">
    <source>
        <dbReference type="Proteomes" id="UP000087766"/>
    </source>
</evidence>
<dbReference type="InterPro" id="IPR014031">
    <property type="entry name" value="Ketoacyl_synth_C"/>
</dbReference>
<dbReference type="FunFam" id="3.40.47.10:FF:000024">
    <property type="entry name" value="3-oxoacyl-[acyl-carrier-protein] synthase, mitochondrial"/>
    <property type="match status" value="1"/>
</dbReference>
<dbReference type="NCBIfam" id="TIGR03150">
    <property type="entry name" value="fabF"/>
    <property type="match status" value="1"/>
</dbReference>
<sequence>MVTPLGCGVGTTWKRLIDGECGVRALSLEDLKMSSFDKETQLSAFDHLTSKVAALVPTGTNPGEFNDQIWLNSKDHRSIARFIAYALCAADEALKDSNWCPTEQEDKQRTGVSIGGGIGSISDILDSAQLICEKRLRRLSPFFIPRILINMASGHVSMKYGFQGPNHAAVTACATGSHSIGDAMRMIQFGDADVMLAGGTESSIDALSIAGFCRSRALSTKYNSSPLEASRPFDCGRDGFVIGEGSGVLVLEEFEHAKNRGANVYAEIRGYGMSGDAYHITQPPSDGRGAIMAMTHALRQSGLHPSEVDYINAHATSTPLGDTIEGNAIKTMFSDRTSSSALAFSSTKGAIGHLLGAAGAVEAIFAVLAIRHGIAPLTLNLTKPDPVFHDGFMPLSASEEMPIRVAMSNSFGFGGTNASLLFAHTGSD</sequence>
<dbReference type="InterPro" id="IPR014030">
    <property type="entry name" value="Ketoacyl_synth_N"/>
</dbReference>
<dbReference type="NCBIfam" id="NF005589">
    <property type="entry name" value="PRK07314.1"/>
    <property type="match status" value="1"/>
</dbReference>
<dbReference type="PIRSF" id="PIRSF000447">
    <property type="entry name" value="KAS_II"/>
    <property type="match status" value="1"/>
</dbReference>
<proteinExistence type="inferred from homology"/>
<dbReference type="GeneID" id="106770822"/>
<dbReference type="PANTHER" id="PTHR11712">
    <property type="entry name" value="POLYKETIDE SYNTHASE-RELATED"/>
    <property type="match status" value="1"/>
</dbReference>
<evidence type="ECO:0000256" key="6">
    <source>
        <dbReference type="ARBA" id="ARBA00023098"/>
    </source>
</evidence>
<organism evidence="13 14">
    <name type="scientific">Vigna radiata var. radiata</name>
    <name type="common">Mung bean</name>
    <name type="synonym">Phaseolus aureus</name>
    <dbReference type="NCBI Taxonomy" id="3916"/>
    <lineage>
        <taxon>Eukaryota</taxon>
        <taxon>Viridiplantae</taxon>
        <taxon>Streptophyta</taxon>
        <taxon>Embryophyta</taxon>
        <taxon>Tracheophyta</taxon>
        <taxon>Spermatophyta</taxon>
        <taxon>Magnoliopsida</taxon>
        <taxon>eudicotyledons</taxon>
        <taxon>Gunneridae</taxon>
        <taxon>Pentapetalae</taxon>
        <taxon>rosids</taxon>
        <taxon>fabids</taxon>
        <taxon>Fabales</taxon>
        <taxon>Fabaceae</taxon>
        <taxon>Papilionoideae</taxon>
        <taxon>50 kb inversion clade</taxon>
        <taxon>NPAAA clade</taxon>
        <taxon>indigoferoid/millettioid clade</taxon>
        <taxon>Phaseoleae</taxon>
        <taxon>Vigna</taxon>
    </lineage>
</organism>
<dbReference type="AlphaFoldDB" id="A0A3Q0FB24"/>
<keyword evidence="8" id="KW-0012">Acyltransferase</keyword>
<feature type="domain" description="Ketosynthase family 3 (KS3)" evidence="12">
    <location>
        <begin position="1"/>
        <end position="424"/>
    </location>
</feature>
<evidence type="ECO:0000256" key="4">
    <source>
        <dbReference type="ARBA" id="ARBA00022679"/>
    </source>
</evidence>
<dbReference type="PANTHER" id="PTHR11712:SF297">
    <property type="entry name" value="3-OXOACYL-[ACYL-CARRIER-PROTEIN] SYNTHASE, MITOCHONDRIAL"/>
    <property type="match status" value="1"/>
</dbReference>
<evidence type="ECO:0000256" key="11">
    <source>
        <dbReference type="RuleBase" id="RU003694"/>
    </source>
</evidence>
<keyword evidence="5" id="KW-0276">Fatty acid metabolism</keyword>
<dbReference type="InterPro" id="IPR018201">
    <property type="entry name" value="Ketoacyl_synth_AS"/>
</dbReference>
<accession>A0A3Q0FB24</accession>
<comment type="pathway">
    <text evidence="1">Lipid metabolism; fatty acid biosynthesis.</text>
</comment>
<dbReference type="GO" id="GO:0004315">
    <property type="term" value="F:3-oxoacyl-[acyl-carrier-protein] synthase activity"/>
    <property type="evidence" value="ECO:0007669"/>
    <property type="project" value="InterPro"/>
</dbReference>
<evidence type="ECO:0000256" key="7">
    <source>
        <dbReference type="ARBA" id="ARBA00023160"/>
    </source>
</evidence>
<comment type="similarity">
    <text evidence="2 9 11">Belongs to the thiolase-like superfamily. Beta-ketoacyl-ACP synthases family.</text>
</comment>
<name>A0A3Q0FB24_VIGRR</name>
<dbReference type="GO" id="GO:0005739">
    <property type="term" value="C:mitochondrion"/>
    <property type="evidence" value="ECO:0007669"/>
    <property type="project" value="TreeGrafter"/>
</dbReference>
<evidence type="ECO:0000256" key="1">
    <source>
        <dbReference type="ARBA" id="ARBA00005194"/>
    </source>
</evidence>
<dbReference type="InterPro" id="IPR016039">
    <property type="entry name" value="Thiolase-like"/>
</dbReference>
<dbReference type="CDD" id="cd00834">
    <property type="entry name" value="KAS_I_II"/>
    <property type="match status" value="1"/>
</dbReference>
<protein>
    <recommendedName>
        <fullName evidence="9">3-oxoacyl-[acyl-carrier-protein] synthase</fullName>
    </recommendedName>
</protein>
<keyword evidence="3 9" id="KW-0444">Lipid biosynthesis</keyword>
<dbReference type="SMART" id="SM00825">
    <property type="entry name" value="PKS_KS"/>
    <property type="match status" value="1"/>
</dbReference>
<dbReference type="Pfam" id="PF00109">
    <property type="entry name" value="ketoacyl-synt"/>
    <property type="match status" value="1"/>
</dbReference>
<dbReference type="PROSITE" id="PS00606">
    <property type="entry name" value="KS3_1"/>
    <property type="match status" value="1"/>
</dbReference>
<reference evidence="14" key="2">
    <citation type="submission" date="2025-08" db="UniProtKB">
        <authorList>
            <consortium name="RefSeq"/>
        </authorList>
    </citation>
    <scope>IDENTIFICATION</scope>
    <source>
        <tissue evidence="14">Leaf</tissue>
    </source>
</reference>
<dbReference type="RefSeq" id="XP_022640806.1">
    <property type="nucleotide sequence ID" value="XM_022785085.1"/>
</dbReference>
<evidence type="ECO:0000313" key="14">
    <source>
        <dbReference type="RefSeq" id="XP_022640806.1"/>
    </source>
</evidence>
<dbReference type="Proteomes" id="UP000087766">
    <property type="component" value="Chromosome 8"/>
</dbReference>
<keyword evidence="13" id="KW-1185">Reference proteome</keyword>
<keyword evidence="6" id="KW-0443">Lipid metabolism</keyword>
<evidence type="ECO:0000256" key="8">
    <source>
        <dbReference type="ARBA" id="ARBA00023315"/>
    </source>
</evidence>
<dbReference type="InterPro" id="IPR020841">
    <property type="entry name" value="PKS_Beta-ketoAc_synthase_dom"/>
</dbReference>
<dbReference type="Pfam" id="PF02801">
    <property type="entry name" value="Ketoacyl-synt_C"/>
    <property type="match status" value="1"/>
</dbReference>
<evidence type="ECO:0000256" key="3">
    <source>
        <dbReference type="ARBA" id="ARBA00022516"/>
    </source>
</evidence>